<dbReference type="AlphaFoldDB" id="A0A7C1B355"/>
<dbReference type="InterPro" id="IPR036188">
    <property type="entry name" value="FAD/NAD-bd_sf"/>
</dbReference>
<proteinExistence type="predicted"/>
<dbReference type="Proteomes" id="UP000885863">
    <property type="component" value="Unassembled WGS sequence"/>
</dbReference>
<feature type="non-terminal residue" evidence="1">
    <location>
        <position position="53"/>
    </location>
</feature>
<evidence type="ECO:0000313" key="1">
    <source>
        <dbReference type="EMBL" id="HDM36940.1"/>
    </source>
</evidence>
<reference evidence="1" key="1">
    <citation type="journal article" date="2020" name="mSystems">
        <title>Genome- and Community-Level Interaction Insights into Carbon Utilization and Element Cycling Functions of Hydrothermarchaeota in Hydrothermal Sediment.</title>
        <authorList>
            <person name="Zhou Z."/>
            <person name="Liu Y."/>
            <person name="Xu W."/>
            <person name="Pan J."/>
            <person name="Luo Z.H."/>
            <person name="Li M."/>
        </authorList>
    </citation>
    <scope>NUCLEOTIDE SEQUENCE [LARGE SCALE GENOMIC DNA]</scope>
    <source>
        <strain evidence="1">HyVt-185</strain>
    </source>
</reference>
<dbReference type="EMBL" id="DQZR01000288">
    <property type="protein sequence ID" value="HDM36940.1"/>
    <property type="molecule type" value="Genomic_DNA"/>
</dbReference>
<sequence>MTVCVIGGGISGIMAALALSRRGTETVLIESGETLGGHMAEIADCISGLEPKL</sequence>
<dbReference type="Gene3D" id="3.50.50.60">
    <property type="entry name" value="FAD/NAD(P)-binding domain"/>
    <property type="match status" value="1"/>
</dbReference>
<gene>
    <name evidence="1" type="ORF">ENG09_06850</name>
</gene>
<organism evidence="1">
    <name type="scientific">Candidatus Syntropharchaeum butanivorans</name>
    <dbReference type="NCBI Taxonomy" id="1839936"/>
    <lineage>
        <taxon>Archaea</taxon>
        <taxon>Methanobacteriati</taxon>
        <taxon>Methanobacteriota</taxon>
        <taxon>Stenosarchaea group</taxon>
        <taxon>Methanomicrobia</taxon>
        <taxon>Methanosarcinales</taxon>
        <taxon>ANME-2 cluster</taxon>
        <taxon>Candidatus Syntropharchaeum</taxon>
    </lineage>
</organism>
<accession>A0A7C1B355</accession>
<protein>
    <submittedName>
        <fullName evidence="1">FAD-dependent oxidoreductase</fullName>
    </submittedName>
</protein>
<comment type="caution">
    <text evidence="1">The sequence shown here is derived from an EMBL/GenBank/DDBJ whole genome shotgun (WGS) entry which is preliminary data.</text>
</comment>
<dbReference type="Pfam" id="PF12831">
    <property type="entry name" value="FAD_oxidored"/>
    <property type="match status" value="1"/>
</dbReference>
<name>A0A7C1B355_9EURY</name>
<dbReference type="SUPFAM" id="SSF51905">
    <property type="entry name" value="FAD/NAD(P)-binding domain"/>
    <property type="match status" value="1"/>
</dbReference>